<evidence type="ECO:0000256" key="1">
    <source>
        <dbReference type="SAM" id="MobiDB-lite"/>
    </source>
</evidence>
<feature type="compositionally biased region" description="Basic and acidic residues" evidence="1">
    <location>
        <begin position="66"/>
        <end position="77"/>
    </location>
</feature>
<accession>A0A067JFT3</accession>
<dbReference type="Proteomes" id="UP000027138">
    <property type="component" value="Unassembled WGS sequence"/>
</dbReference>
<dbReference type="EMBL" id="KK915390">
    <property type="protein sequence ID" value="KDP22741.1"/>
    <property type="molecule type" value="Genomic_DNA"/>
</dbReference>
<gene>
    <name evidence="2" type="ORF">JCGZ_02400</name>
</gene>
<organism evidence="2 3">
    <name type="scientific">Jatropha curcas</name>
    <name type="common">Barbados nut</name>
    <dbReference type="NCBI Taxonomy" id="180498"/>
    <lineage>
        <taxon>Eukaryota</taxon>
        <taxon>Viridiplantae</taxon>
        <taxon>Streptophyta</taxon>
        <taxon>Embryophyta</taxon>
        <taxon>Tracheophyta</taxon>
        <taxon>Spermatophyta</taxon>
        <taxon>Magnoliopsida</taxon>
        <taxon>eudicotyledons</taxon>
        <taxon>Gunneridae</taxon>
        <taxon>Pentapetalae</taxon>
        <taxon>rosids</taxon>
        <taxon>fabids</taxon>
        <taxon>Malpighiales</taxon>
        <taxon>Euphorbiaceae</taxon>
        <taxon>Crotonoideae</taxon>
        <taxon>Jatropheae</taxon>
        <taxon>Jatropha</taxon>
    </lineage>
</organism>
<evidence type="ECO:0000313" key="3">
    <source>
        <dbReference type="Proteomes" id="UP000027138"/>
    </source>
</evidence>
<dbReference type="AlphaFoldDB" id="A0A067JFT3"/>
<protein>
    <submittedName>
        <fullName evidence="2">Uncharacterized protein</fullName>
    </submittedName>
</protein>
<proteinExistence type="predicted"/>
<evidence type="ECO:0000313" key="2">
    <source>
        <dbReference type="EMBL" id="KDP22741.1"/>
    </source>
</evidence>
<sequence>MKTKKKNTNVPELTTANDEEKGSQAISVAMERSRWRQAAGSGTARGWDNAANGGGEEKRRRKKKKKEEEGARWRLKP</sequence>
<reference evidence="2 3" key="1">
    <citation type="journal article" date="2014" name="PLoS ONE">
        <title>Global Analysis of Gene Expression Profiles in Physic Nut (Jatropha curcas L.) Seedlings Exposed to Salt Stress.</title>
        <authorList>
            <person name="Zhang L."/>
            <person name="Zhang C."/>
            <person name="Wu P."/>
            <person name="Chen Y."/>
            <person name="Li M."/>
            <person name="Jiang H."/>
            <person name="Wu G."/>
        </authorList>
    </citation>
    <scope>NUCLEOTIDE SEQUENCE [LARGE SCALE GENOMIC DNA]</scope>
    <source>
        <strain evidence="3">cv. GZQX0401</strain>
        <tissue evidence="2">Young leaves</tissue>
    </source>
</reference>
<name>A0A067JFT3_JATCU</name>
<keyword evidence="3" id="KW-1185">Reference proteome</keyword>
<feature type="region of interest" description="Disordered" evidence="1">
    <location>
        <begin position="1"/>
        <end position="77"/>
    </location>
</feature>